<evidence type="ECO:0000256" key="1">
    <source>
        <dbReference type="ARBA" id="ARBA00004370"/>
    </source>
</evidence>
<evidence type="ECO:0000259" key="6">
    <source>
        <dbReference type="Pfam" id="PF04116"/>
    </source>
</evidence>
<dbReference type="PANTHER" id="PTHR11863">
    <property type="entry name" value="STEROL DESATURASE"/>
    <property type="match status" value="1"/>
</dbReference>
<dbReference type="Pfam" id="PF04116">
    <property type="entry name" value="FA_hydroxylase"/>
    <property type="match status" value="1"/>
</dbReference>
<dbReference type="RefSeq" id="WP_072401581.1">
    <property type="nucleotide sequence ID" value="NZ_FPKV01000002.1"/>
</dbReference>
<dbReference type="STRING" id="369401.SAMN05428642_102600"/>
<evidence type="ECO:0000256" key="3">
    <source>
        <dbReference type="ARBA" id="ARBA00022989"/>
    </source>
</evidence>
<dbReference type="AlphaFoldDB" id="A0A1K2IJ11"/>
<dbReference type="InterPro" id="IPR006694">
    <property type="entry name" value="Fatty_acid_hydroxylase"/>
</dbReference>
<evidence type="ECO:0000256" key="4">
    <source>
        <dbReference type="ARBA" id="ARBA00023136"/>
    </source>
</evidence>
<dbReference type="EMBL" id="FPKV01000002">
    <property type="protein sequence ID" value="SFZ92224.1"/>
    <property type="molecule type" value="Genomic_DNA"/>
</dbReference>
<evidence type="ECO:0000313" key="8">
    <source>
        <dbReference type="Proteomes" id="UP000182544"/>
    </source>
</evidence>
<dbReference type="GO" id="GO:0005506">
    <property type="term" value="F:iron ion binding"/>
    <property type="evidence" value="ECO:0007669"/>
    <property type="project" value="InterPro"/>
</dbReference>
<feature type="transmembrane region" description="Helical" evidence="5">
    <location>
        <begin position="92"/>
        <end position="112"/>
    </location>
</feature>
<dbReference type="OrthoDB" id="9770329at2"/>
<comment type="subcellular location">
    <subcellularLocation>
        <location evidence="1">Membrane</location>
    </subcellularLocation>
</comment>
<name>A0A1K2IJ11_9FLAO</name>
<feature type="transmembrane region" description="Helical" evidence="5">
    <location>
        <begin position="155"/>
        <end position="178"/>
    </location>
</feature>
<reference evidence="7 8" key="1">
    <citation type="submission" date="2016-10" db="EMBL/GenBank/DDBJ databases">
        <authorList>
            <person name="de Groot N.N."/>
        </authorList>
    </citation>
    <scope>NUCLEOTIDE SEQUENCE [LARGE SCALE GENOMIC DNA]</scope>
    <source>
        <strain evidence="7 8">DSM 18180</strain>
    </source>
</reference>
<dbReference type="GO" id="GO:0008610">
    <property type="term" value="P:lipid biosynthetic process"/>
    <property type="evidence" value="ECO:0007669"/>
    <property type="project" value="InterPro"/>
</dbReference>
<proteinExistence type="predicted"/>
<keyword evidence="2 5" id="KW-0812">Transmembrane</keyword>
<keyword evidence="3 5" id="KW-1133">Transmembrane helix</keyword>
<feature type="domain" description="Fatty acid hydroxylase" evidence="6">
    <location>
        <begin position="99"/>
        <end position="234"/>
    </location>
</feature>
<protein>
    <submittedName>
        <fullName evidence="7">Sterol desaturase/sphingolipid hydroxylase, fatty acid hydroxylase superfamily</fullName>
    </submittedName>
</protein>
<feature type="transmembrane region" description="Helical" evidence="5">
    <location>
        <begin position="6"/>
        <end position="32"/>
    </location>
</feature>
<dbReference type="Proteomes" id="UP000182544">
    <property type="component" value="Unassembled WGS sequence"/>
</dbReference>
<organism evidence="7 8">
    <name type="scientific">Flaviramulus basaltis</name>
    <dbReference type="NCBI Taxonomy" id="369401"/>
    <lineage>
        <taxon>Bacteria</taxon>
        <taxon>Pseudomonadati</taxon>
        <taxon>Bacteroidota</taxon>
        <taxon>Flavobacteriia</taxon>
        <taxon>Flavobacteriales</taxon>
        <taxon>Flavobacteriaceae</taxon>
        <taxon>Flaviramulus</taxon>
    </lineage>
</organism>
<accession>A0A1K2IJ11</accession>
<feature type="transmembrane region" description="Helical" evidence="5">
    <location>
        <begin position="55"/>
        <end position="72"/>
    </location>
</feature>
<dbReference type="GO" id="GO:0016491">
    <property type="term" value="F:oxidoreductase activity"/>
    <property type="evidence" value="ECO:0007669"/>
    <property type="project" value="InterPro"/>
</dbReference>
<dbReference type="InterPro" id="IPR050307">
    <property type="entry name" value="Sterol_Desaturase_Related"/>
</dbReference>
<dbReference type="GO" id="GO:0016020">
    <property type="term" value="C:membrane"/>
    <property type="evidence" value="ECO:0007669"/>
    <property type="project" value="UniProtKB-SubCell"/>
</dbReference>
<gene>
    <name evidence="7" type="ORF">SAMN05428642_102600</name>
</gene>
<sequence length="254" mass="30854">MENKNYIFFFLIAYLRYIFMVGIAFVVFYKLFKKKFQKLKIQHLFPKSKDYYREIRYSFFTVLIFAFYAYLLKLPAVRIHTKIYTNISDYGWWYILLSFVLAVIIHDTYFYWSHRIMHHSKLFNIMHLVHHKSTNPSPWAAYAFHPFEALVEGGIIWVLVFVIPLHPLTIGLFLLFMFTYNIYGHLGYEIIPNWLLFSKVGKWLNTSTNHNMHHHYFKGNYALYFRFWDIVMKTTHPKYEAVLKAFKKKKYNLA</sequence>
<evidence type="ECO:0000313" key="7">
    <source>
        <dbReference type="EMBL" id="SFZ92224.1"/>
    </source>
</evidence>
<evidence type="ECO:0000256" key="5">
    <source>
        <dbReference type="SAM" id="Phobius"/>
    </source>
</evidence>
<keyword evidence="4 5" id="KW-0472">Membrane</keyword>
<evidence type="ECO:0000256" key="2">
    <source>
        <dbReference type="ARBA" id="ARBA00022692"/>
    </source>
</evidence>
<keyword evidence="8" id="KW-1185">Reference proteome</keyword>